<feature type="transmembrane region" description="Helical" evidence="1">
    <location>
        <begin position="5"/>
        <end position="25"/>
    </location>
</feature>
<protein>
    <submittedName>
        <fullName evidence="2">Alkaline shock response membrane anchor protein AmaP</fullName>
    </submittedName>
</protein>
<keyword evidence="3" id="KW-1185">Reference proteome</keyword>
<accession>A0A2U3APZ7</accession>
<feature type="transmembrane region" description="Helical" evidence="1">
    <location>
        <begin position="45"/>
        <end position="66"/>
    </location>
</feature>
<sequence length="178" mass="20629">MKRILALSFGLLIVVVVGVLLYFNMEIPRKWNYKNELLQYSWFEPTLYTLSTLLFVIACALIIFACKPSNKKRGLYLKYGDGTIYINKKSIEKNVLHTIAKYDGIRQPSATVILYQKKKASFIDIHVDLFIAEATTIQRLLTTMRTDIKKTTEHFSELPVRKVTINVLDQKILKKRVI</sequence>
<keyword evidence="1" id="KW-0812">Transmembrane</keyword>
<evidence type="ECO:0000256" key="1">
    <source>
        <dbReference type="SAM" id="Phobius"/>
    </source>
</evidence>
<proteinExistence type="predicted"/>
<dbReference type="RefSeq" id="WP_109304783.1">
    <property type="nucleotide sequence ID" value="NZ_BJUF01000002.1"/>
</dbReference>
<organism evidence="2 3">
    <name type="scientific">Kurthia sibirica</name>
    <dbReference type="NCBI Taxonomy" id="202750"/>
    <lineage>
        <taxon>Bacteria</taxon>
        <taxon>Bacillati</taxon>
        <taxon>Bacillota</taxon>
        <taxon>Bacilli</taxon>
        <taxon>Bacillales</taxon>
        <taxon>Caryophanaceae</taxon>
        <taxon>Kurthia</taxon>
    </lineage>
</organism>
<dbReference type="Proteomes" id="UP000245938">
    <property type="component" value="Unassembled WGS sequence"/>
</dbReference>
<name>A0A2U3APZ7_9BACL</name>
<dbReference type="AlphaFoldDB" id="A0A2U3APZ7"/>
<dbReference type="EMBL" id="QFVR01000002">
    <property type="protein sequence ID" value="PWI26612.1"/>
    <property type="molecule type" value="Genomic_DNA"/>
</dbReference>
<keyword evidence="1" id="KW-0472">Membrane</keyword>
<comment type="caution">
    <text evidence="2">The sequence shown here is derived from an EMBL/GenBank/DDBJ whole genome shotgun (WGS) entry which is preliminary data.</text>
</comment>
<keyword evidence="1" id="KW-1133">Transmembrane helix</keyword>
<evidence type="ECO:0000313" key="3">
    <source>
        <dbReference type="Proteomes" id="UP000245938"/>
    </source>
</evidence>
<dbReference type="OrthoDB" id="2452498at2"/>
<gene>
    <name evidence="2" type="primary">amaP</name>
    <name evidence="2" type="ORF">DEX24_02285</name>
</gene>
<dbReference type="NCBIfam" id="NF033218">
    <property type="entry name" value="anchor_AmaP"/>
    <property type="match status" value="1"/>
</dbReference>
<reference evidence="2 3" key="1">
    <citation type="submission" date="2018-05" db="EMBL/GenBank/DDBJ databases">
        <title>Kurthia sibirica genome sequence.</title>
        <authorList>
            <person name="Maclea K.S."/>
            <person name="Goen A.E."/>
        </authorList>
    </citation>
    <scope>NUCLEOTIDE SEQUENCE [LARGE SCALE GENOMIC DNA]</scope>
    <source>
        <strain evidence="2 3">ATCC 49154</strain>
    </source>
</reference>
<evidence type="ECO:0000313" key="2">
    <source>
        <dbReference type="EMBL" id="PWI26612.1"/>
    </source>
</evidence>